<protein>
    <submittedName>
        <fullName evidence="3">Actin depolymerizing protein</fullName>
    </submittedName>
</protein>
<dbReference type="PANTHER" id="PTHR11249:SF2">
    <property type="entry name" value="GLIA MATURATION FACTOR"/>
    <property type="match status" value="1"/>
</dbReference>
<evidence type="ECO:0000256" key="1">
    <source>
        <dbReference type="ARBA" id="ARBA00010055"/>
    </source>
</evidence>
<feature type="domain" description="ADF-H" evidence="2">
    <location>
        <begin position="1"/>
        <end position="118"/>
    </location>
</feature>
<gene>
    <name evidence="3" type="ORF">CAUPRSCDRAFT_6288</name>
</gene>
<dbReference type="GO" id="GO:0071846">
    <property type="term" value="P:actin filament debranching"/>
    <property type="evidence" value="ECO:0007669"/>
    <property type="project" value="InterPro"/>
</dbReference>
<dbReference type="SMART" id="SM00102">
    <property type="entry name" value="ADF"/>
    <property type="match status" value="1"/>
</dbReference>
<evidence type="ECO:0000313" key="4">
    <source>
        <dbReference type="Proteomes" id="UP000268535"/>
    </source>
</evidence>
<dbReference type="AlphaFoldDB" id="A0A4P9WYY6"/>
<dbReference type="InterPro" id="IPR011171">
    <property type="entry name" value="GMF"/>
</dbReference>
<comment type="similarity">
    <text evidence="1">Belongs to the actin-binding proteins ADF family. GMF subfamily.</text>
</comment>
<reference evidence="4" key="1">
    <citation type="journal article" date="2018" name="Nat. Microbiol.">
        <title>Leveraging single-cell genomics to expand the fungal tree of life.</title>
        <authorList>
            <person name="Ahrendt S.R."/>
            <person name="Quandt C.A."/>
            <person name="Ciobanu D."/>
            <person name="Clum A."/>
            <person name="Salamov A."/>
            <person name="Andreopoulos B."/>
            <person name="Cheng J.F."/>
            <person name="Woyke T."/>
            <person name="Pelin A."/>
            <person name="Henrissat B."/>
            <person name="Reynolds N.K."/>
            <person name="Benny G.L."/>
            <person name="Smith M.E."/>
            <person name="James T.Y."/>
            <person name="Grigoriev I.V."/>
        </authorList>
    </citation>
    <scope>NUCLEOTIDE SEQUENCE [LARGE SCALE GENOMIC DNA]</scope>
    <source>
        <strain evidence="4">ATCC 52028</strain>
    </source>
</reference>
<dbReference type="SUPFAM" id="SSF55753">
    <property type="entry name" value="Actin depolymerizing proteins"/>
    <property type="match status" value="1"/>
</dbReference>
<dbReference type="GO" id="GO:0034316">
    <property type="term" value="P:negative regulation of Arp2/3 complex-mediated actin nucleation"/>
    <property type="evidence" value="ECO:0007669"/>
    <property type="project" value="TreeGrafter"/>
</dbReference>
<evidence type="ECO:0000313" key="3">
    <source>
        <dbReference type="EMBL" id="RKO97593.1"/>
    </source>
</evidence>
<dbReference type="GO" id="GO:0071933">
    <property type="term" value="F:Arp2/3 complex binding"/>
    <property type="evidence" value="ECO:0007669"/>
    <property type="project" value="InterPro"/>
</dbReference>
<dbReference type="Gene3D" id="3.40.20.10">
    <property type="entry name" value="Severin"/>
    <property type="match status" value="1"/>
</dbReference>
<name>A0A4P9WYY6_9FUNG</name>
<organism evidence="3 4">
    <name type="scientific">Caulochytrium protostelioides</name>
    <dbReference type="NCBI Taxonomy" id="1555241"/>
    <lineage>
        <taxon>Eukaryota</taxon>
        <taxon>Fungi</taxon>
        <taxon>Fungi incertae sedis</taxon>
        <taxon>Chytridiomycota</taxon>
        <taxon>Chytridiomycota incertae sedis</taxon>
        <taxon>Chytridiomycetes</taxon>
        <taxon>Caulochytriales</taxon>
        <taxon>Caulochytriaceae</taxon>
        <taxon>Caulochytrium</taxon>
    </lineage>
</organism>
<dbReference type="Proteomes" id="UP000268535">
    <property type="component" value="Unassembled WGS sequence"/>
</dbReference>
<dbReference type="PANTHER" id="PTHR11249">
    <property type="entry name" value="GLIAL FACTOR NATURATION FACTOR"/>
    <property type="match status" value="1"/>
</dbReference>
<dbReference type="GO" id="GO:0030864">
    <property type="term" value="C:cortical actin cytoskeleton"/>
    <property type="evidence" value="ECO:0007669"/>
    <property type="project" value="TreeGrafter"/>
</dbReference>
<accession>A0A4P9WYY6</accession>
<dbReference type="InterPro" id="IPR029006">
    <property type="entry name" value="ADF-H/Gelsolin-like_dom_sf"/>
</dbReference>
<dbReference type="PROSITE" id="PS51263">
    <property type="entry name" value="ADF_H"/>
    <property type="match status" value="1"/>
</dbReference>
<dbReference type="EMBL" id="ML009219">
    <property type="protein sequence ID" value="RKO97593.1"/>
    <property type="molecule type" value="Genomic_DNA"/>
</dbReference>
<sequence>RSSAQTAALVLKINVKTLRIELDERLDALDSLEPLTDALPDAAPRYILLSYALRHADGRTSYPLVGIAYLPHGCNDASRMLFASNASWIFERAGIGGRIHEVRDAEQLTDAWLTQQITSSLTRA</sequence>
<dbReference type="PIRSF" id="PIRSF001788">
    <property type="entry name" value="GMF-beta"/>
    <property type="match status" value="1"/>
</dbReference>
<dbReference type="Pfam" id="PF00241">
    <property type="entry name" value="Cofilin_ADF"/>
    <property type="match status" value="1"/>
</dbReference>
<dbReference type="OrthoDB" id="3919494at2759"/>
<dbReference type="InterPro" id="IPR002108">
    <property type="entry name" value="ADF-H"/>
</dbReference>
<feature type="non-terminal residue" evidence="3">
    <location>
        <position position="1"/>
    </location>
</feature>
<dbReference type="GO" id="GO:0003779">
    <property type="term" value="F:actin binding"/>
    <property type="evidence" value="ECO:0007669"/>
    <property type="project" value="InterPro"/>
</dbReference>
<proteinExistence type="inferred from homology"/>
<evidence type="ECO:0000259" key="2">
    <source>
        <dbReference type="PROSITE" id="PS51263"/>
    </source>
</evidence>